<evidence type="ECO:0000313" key="2">
    <source>
        <dbReference type="EMBL" id="NKE62316.1"/>
    </source>
</evidence>
<evidence type="ECO:0000256" key="1">
    <source>
        <dbReference type="SAM" id="MobiDB-lite"/>
    </source>
</evidence>
<dbReference type="EMBL" id="VSRL01000239">
    <property type="protein sequence ID" value="NKE62316.1"/>
    <property type="molecule type" value="Genomic_DNA"/>
</dbReference>
<feature type="compositionally biased region" description="Basic and acidic residues" evidence="1">
    <location>
        <begin position="306"/>
        <end position="320"/>
    </location>
</feature>
<comment type="caution">
    <text evidence="2">The sequence shown here is derived from an EMBL/GenBank/DDBJ whole genome shotgun (WGS) entry which is preliminary data.</text>
</comment>
<dbReference type="RefSeq" id="WP_167978952.1">
    <property type="nucleotide sequence ID" value="NZ_VSRL01000239.1"/>
</dbReference>
<proteinExistence type="predicted"/>
<reference evidence="2 3" key="1">
    <citation type="submission" date="2019-08" db="EMBL/GenBank/DDBJ databases">
        <title>Lentzea from Indian Himalayas.</title>
        <authorList>
            <person name="Mandal S."/>
            <person name="Mallick Gupta A."/>
            <person name="Maiti P.K."/>
            <person name="Sarkar J."/>
            <person name="Mandal S."/>
        </authorList>
    </citation>
    <scope>NUCLEOTIDE SEQUENCE [LARGE SCALE GENOMIC DNA]</scope>
    <source>
        <strain evidence="2 3">PSKA42</strain>
    </source>
</reference>
<feature type="region of interest" description="Disordered" evidence="1">
    <location>
        <begin position="306"/>
        <end position="355"/>
    </location>
</feature>
<evidence type="ECO:0000313" key="3">
    <source>
        <dbReference type="Proteomes" id="UP001515943"/>
    </source>
</evidence>
<protein>
    <submittedName>
        <fullName evidence="2">Uncharacterized protein</fullName>
    </submittedName>
</protein>
<accession>A0ABX1FTE8</accession>
<keyword evidence="3" id="KW-1185">Reference proteome</keyword>
<organism evidence="2 3">
    <name type="scientific">Lentzea indica</name>
    <dbReference type="NCBI Taxonomy" id="2604800"/>
    <lineage>
        <taxon>Bacteria</taxon>
        <taxon>Bacillati</taxon>
        <taxon>Actinomycetota</taxon>
        <taxon>Actinomycetes</taxon>
        <taxon>Pseudonocardiales</taxon>
        <taxon>Pseudonocardiaceae</taxon>
        <taxon>Lentzea</taxon>
    </lineage>
</organism>
<feature type="compositionally biased region" description="Basic and acidic residues" evidence="1">
    <location>
        <begin position="523"/>
        <end position="534"/>
    </location>
</feature>
<gene>
    <name evidence="2" type="ORF">FXN61_38470</name>
</gene>
<dbReference type="Proteomes" id="UP001515943">
    <property type="component" value="Unassembled WGS sequence"/>
</dbReference>
<feature type="compositionally biased region" description="Basic and acidic residues" evidence="1">
    <location>
        <begin position="550"/>
        <end position="559"/>
    </location>
</feature>
<sequence>MTDNPLLVNMDEKDQYKGTLFIEAYDSLIDSITGEAQSELDIAFNAIGAVASTVSLVMDPFGSVLGAGFGWVMEHVGILKDLLDEVMGDPEDIQANVEATKAKAAELRVLAEDHRRELATFDGWTGAASEKYQLSMDAMGKELDGLASAVEGKAKIVAMMGTLVSVLRDIVRDAIAQLLGSATANGLIGAAGAIFTFGGSLVYAGIQIAREAAELALTLGSKVRRVIATLAKLMSKVVDLDGVMGKLSKSWERFDNAADVAEISYATGQAYTGVDDAIDKAVRDDAAKDELDAAYDKSEEASAKYQAAKDAESKQADDVSKANADLSAASDHTKAAAGDVNRTAGELNRTNEETNRAAEAVNQAAKSGDQRTFDAARNRYDAAKAKSDAAKTQYDAATKNYDTAKTKASDAAATVARESREMSDKAKASYDALQAGKPADTGAKAAYEEYLKKTGGTADPALTAKHDAAKAANEAYEKANVDFMAKNAAAAEANFKAFASGTDADIKAAEQASNEAQAAGKTLEAKAAEAKSAGDEAQNATGGGAPASEKPADPLEHARQVNASTSYTEALKGGTLFGTFGESDDNATTPDTSGPTVNR</sequence>
<name>A0ABX1FTE8_9PSEU</name>
<feature type="compositionally biased region" description="Polar residues" evidence="1">
    <location>
        <begin position="586"/>
        <end position="599"/>
    </location>
</feature>
<feature type="region of interest" description="Disordered" evidence="1">
    <location>
        <begin position="517"/>
        <end position="599"/>
    </location>
</feature>